<feature type="domain" description="MARVEL" evidence="7">
    <location>
        <begin position="28"/>
        <end position="171"/>
    </location>
</feature>
<comment type="caution">
    <text evidence="8">The sequence shown here is derived from an EMBL/GenBank/DDBJ whole genome shotgun (WGS) entry which is preliminary data.</text>
</comment>
<evidence type="ECO:0000256" key="6">
    <source>
        <dbReference type="SAM" id="Phobius"/>
    </source>
</evidence>
<feature type="transmembrane region" description="Helical" evidence="6">
    <location>
        <begin position="96"/>
        <end position="115"/>
    </location>
</feature>
<feature type="compositionally biased region" description="Basic and acidic residues" evidence="5">
    <location>
        <begin position="219"/>
        <end position="228"/>
    </location>
</feature>
<evidence type="ECO:0000256" key="4">
    <source>
        <dbReference type="ARBA" id="ARBA00023136"/>
    </source>
</evidence>
<evidence type="ECO:0000313" key="9">
    <source>
        <dbReference type="Proteomes" id="UP001174934"/>
    </source>
</evidence>
<keyword evidence="4 6" id="KW-0472">Membrane</keyword>
<name>A0AA39WUU1_9PEZI</name>
<feature type="transmembrane region" description="Helical" evidence="6">
    <location>
        <begin position="29"/>
        <end position="52"/>
    </location>
</feature>
<dbReference type="InterPro" id="IPR008253">
    <property type="entry name" value="Marvel"/>
</dbReference>
<evidence type="ECO:0000256" key="1">
    <source>
        <dbReference type="ARBA" id="ARBA00004141"/>
    </source>
</evidence>
<feature type="transmembrane region" description="Helical" evidence="6">
    <location>
        <begin position="155"/>
        <end position="178"/>
    </location>
</feature>
<evidence type="ECO:0000256" key="3">
    <source>
        <dbReference type="ARBA" id="ARBA00022989"/>
    </source>
</evidence>
<dbReference type="Proteomes" id="UP001174934">
    <property type="component" value="Unassembled WGS sequence"/>
</dbReference>
<comment type="subcellular location">
    <subcellularLocation>
        <location evidence="1">Membrane</location>
        <topology evidence="1">Multi-pass membrane protein</topology>
    </subcellularLocation>
</comment>
<feature type="compositionally biased region" description="Polar residues" evidence="5">
    <location>
        <begin position="296"/>
        <end position="309"/>
    </location>
</feature>
<protein>
    <recommendedName>
        <fullName evidence="7">MARVEL domain-containing protein</fullName>
    </recommendedName>
</protein>
<feature type="region of interest" description="Disordered" evidence="5">
    <location>
        <begin position="1"/>
        <end position="21"/>
    </location>
</feature>
<dbReference type="EMBL" id="JAULSR010000004">
    <property type="protein sequence ID" value="KAK0622018.1"/>
    <property type="molecule type" value="Genomic_DNA"/>
</dbReference>
<feature type="compositionally biased region" description="Basic and acidic residues" evidence="5">
    <location>
        <begin position="235"/>
        <end position="263"/>
    </location>
</feature>
<accession>A0AA39WUU1</accession>
<keyword evidence="9" id="KW-1185">Reference proteome</keyword>
<dbReference type="PANTHER" id="PTHR39608:SF1">
    <property type="entry name" value="INTEGRAL MEMBRANE PROTEIN (AFU_ORTHOLOGUE AFUA_5G08640)"/>
    <property type="match status" value="1"/>
</dbReference>
<keyword evidence="3 6" id="KW-1133">Transmembrane helix</keyword>
<evidence type="ECO:0000259" key="7">
    <source>
        <dbReference type="Pfam" id="PF01284"/>
    </source>
</evidence>
<reference evidence="8" key="1">
    <citation type="submission" date="2023-06" db="EMBL/GenBank/DDBJ databases">
        <title>Genome-scale phylogeny and comparative genomics of the fungal order Sordariales.</title>
        <authorList>
            <consortium name="Lawrence Berkeley National Laboratory"/>
            <person name="Hensen N."/>
            <person name="Bonometti L."/>
            <person name="Westerberg I."/>
            <person name="Brannstrom I.O."/>
            <person name="Guillou S."/>
            <person name="Cros-Aarteil S."/>
            <person name="Calhoun S."/>
            <person name="Haridas S."/>
            <person name="Kuo A."/>
            <person name="Mondo S."/>
            <person name="Pangilinan J."/>
            <person name="Riley R."/>
            <person name="LaButti K."/>
            <person name="Andreopoulos B."/>
            <person name="Lipzen A."/>
            <person name="Chen C."/>
            <person name="Yanf M."/>
            <person name="Daum C."/>
            <person name="Ng V."/>
            <person name="Clum A."/>
            <person name="Steindorff A."/>
            <person name="Ohm R."/>
            <person name="Martin F."/>
            <person name="Silar P."/>
            <person name="Natvig D."/>
            <person name="Lalanne C."/>
            <person name="Gautier V."/>
            <person name="Ament-velasquez S.L."/>
            <person name="Kruys A."/>
            <person name="Hutchinson M.I."/>
            <person name="Powell A.J."/>
            <person name="Barry K."/>
            <person name="Miller A.N."/>
            <person name="Grigoriev I.V."/>
            <person name="Debuchy R."/>
            <person name="Gladieux P."/>
            <person name="Thoren M.H."/>
            <person name="Johannesson H."/>
        </authorList>
    </citation>
    <scope>NUCLEOTIDE SEQUENCE</scope>
    <source>
        <strain evidence="8">SMH3391-2</strain>
    </source>
</reference>
<evidence type="ECO:0000256" key="2">
    <source>
        <dbReference type="ARBA" id="ARBA00022692"/>
    </source>
</evidence>
<sequence>MTHEKHNHHHNDSSSPHRDKGGASRAASVFFRIGELLCGAVVLGLVGRLLYLVDVGGSDPNPRIVYTAVIAAVTIVLSLVFMPPLAYAFYAFPVDALLFVAWLVAFCLLETLTGMDYCNSDWYRSYWGYYWGRWYRVAPVGIDVNWTGCSAWRTVLAFTFMACVVHLLSAAVGIYWVARHGRTRERGWGLFHKTKGYTRGYMKGSSRRTSGTTATDGYRNGDTDRRMDGGGGHMNGDRHDMNGGGHMDGHDHMRGEDDGRRDMNGGGGPGVLEVGPGGTAAPGIHVPATTAAGDPRTSTTVTDASSTNV</sequence>
<gene>
    <name evidence="8" type="ORF">B0T17DRAFT_535676</name>
</gene>
<proteinExistence type="predicted"/>
<keyword evidence="2 6" id="KW-0812">Transmembrane</keyword>
<feature type="transmembrane region" description="Helical" evidence="6">
    <location>
        <begin position="64"/>
        <end position="89"/>
    </location>
</feature>
<organism evidence="8 9">
    <name type="scientific">Bombardia bombarda</name>
    <dbReference type="NCBI Taxonomy" id="252184"/>
    <lineage>
        <taxon>Eukaryota</taxon>
        <taxon>Fungi</taxon>
        <taxon>Dikarya</taxon>
        <taxon>Ascomycota</taxon>
        <taxon>Pezizomycotina</taxon>
        <taxon>Sordariomycetes</taxon>
        <taxon>Sordariomycetidae</taxon>
        <taxon>Sordariales</taxon>
        <taxon>Lasiosphaeriaceae</taxon>
        <taxon>Bombardia</taxon>
    </lineage>
</organism>
<dbReference type="GO" id="GO:0016020">
    <property type="term" value="C:membrane"/>
    <property type="evidence" value="ECO:0007669"/>
    <property type="project" value="UniProtKB-SubCell"/>
</dbReference>
<feature type="compositionally biased region" description="Gly residues" evidence="5">
    <location>
        <begin position="264"/>
        <end position="280"/>
    </location>
</feature>
<dbReference type="AlphaFoldDB" id="A0AA39WUU1"/>
<dbReference type="Pfam" id="PF01284">
    <property type="entry name" value="MARVEL"/>
    <property type="match status" value="1"/>
</dbReference>
<dbReference type="PANTHER" id="PTHR39608">
    <property type="entry name" value="INTEGRAL MEMBRANE PROTEIN (AFU_ORTHOLOGUE AFUA_5G08640)"/>
    <property type="match status" value="1"/>
</dbReference>
<evidence type="ECO:0000256" key="5">
    <source>
        <dbReference type="SAM" id="MobiDB-lite"/>
    </source>
</evidence>
<evidence type="ECO:0000313" key="8">
    <source>
        <dbReference type="EMBL" id="KAK0622018.1"/>
    </source>
</evidence>
<feature type="region of interest" description="Disordered" evidence="5">
    <location>
        <begin position="202"/>
        <end position="309"/>
    </location>
</feature>